<feature type="signal peptide" evidence="1">
    <location>
        <begin position="1"/>
        <end position="15"/>
    </location>
</feature>
<dbReference type="AlphaFoldDB" id="A0A8H5L1B6"/>
<feature type="chain" id="PRO_5034427437" evidence="1">
    <location>
        <begin position="16"/>
        <end position="763"/>
    </location>
</feature>
<dbReference type="PANTHER" id="PTHR10900">
    <property type="entry name" value="PERIOSTIN-RELATED"/>
    <property type="match status" value="1"/>
</dbReference>
<proteinExistence type="predicted"/>
<gene>
    <name evidence="3" type="ORF">FPANT_8596</name>
</gene>
<dbReference type="GO" id="GO:0016236">
    <property type="term" value="P:macroautophagy"/>
    <property type="evidence" value="ECO:0007669"/>
    <property type="project" value="TreeGrafter"/>
</dbReference>
<organism evidence="3 4">
    <name type="scientific">Fusarium pseudoanthophilum</name>
    <dbReference type="NCBI Taxonomy" id="48495"/>
    <lineage>
        <taxon>Eukaryota</taxon>
        <taxon>Fungi</taxon>
        <taxon>Dikarya</taxon>
        <taxon>Ascomycota</taxon>
        <taxon>Pezizomycotina</taxon>
        <taxon>Sordariomycetes</taxon>
        <taxon>Hypocreomycetidae</taxon>
        <taxon>Hypocreales</taxon>
        <taxon>Nectriaceae</taxon>
        <taxon>Fusarium</taxon>
        <taxon>Fusarium fujikuroi species complex</taxon>
    </lineage>
</organism>
<protein>
    <submittedName>
        <fullName evidence="3">Transforming growth factor-beta-induced ig-h3</fullName>
    </submittedName>
</protein>
<dbReference type="Gene3D" id="1.25.40.10">
    <property type="entry name" value="Tetratricopeptide repeat domain"/>
    <property type="match status" value="1"/>
</dbReference>
<dbReference type="InterPro" id="IPR036378">
    <property type="entry name" value="FAS1_dom_sf"/>
</dbReference>
<dbReference type="SMART" id="SM00554">
    <property type="entry name" value="FAS1"/>
    <property type="match status" value="2"/>
</dbReference>
<dbReference type="InterPro" id="IPR011990">
    <property type="entry name" value="TPR-like_helical_dom_sf"/>
</dbReference>
<dbReference type="EMBL" id="JAAOAR010000440">
    <property type="protein sequence ID" value="KAF5582286.1"/>
    <property type="molecule type" value="Genomic_DNA"/>
</dbReference>
<keyword evidence="1" id="KW-0732">Signal</keyword>
<keyword evidence="4" id="KW-1185">Reference proteome</keyword>
<dbReference type="Gene3D" id="2.30.180.10">
    <property type="entry name" value="FAS1 domain"/>
    <property type="match status" value="2"/>
</dbReference>
<dbReference type="Pfam" id="PF02469">
    <property type="entry name" value="Fasciclin"/>
    <property type="match status" value="2"/>
</dbReference>
<dbReference type="InterPro" id="IPR050904">
    <property type="entry name" value="Adhesion/Biosynth-related"/>
</dbReference>
<evidence type="ECO:0000313" key="4">
    <source>
        <dbReference type="Proteomes" id="UP000544095"/>
    </source>
</evidence>
<dbReference type="GO" id="GO:0000329">
    <property type="term" value="C:fungal-type vacuole membrane"/>
    <property type="evidence" value="ECO:0007669"/>
    <property type="project" value="TreeGrafter"/>
</dbReference>
<dbReference type="Pfam" id="PF06041">
    <property type="entry name" value="DUF924"/>
    <property type="match status" value="1"/>
</dbReference>
<dbReference type="PROSITE" id="PS50213">
    <property type="entry name" value="FAS1"/>
    <property type="match status" value="2"/>
</dbReference>
<evidence type="ECO:0000259" key="2">
    <source>
        <dbReference type="PROSITE" id="PS50213"/>
    </source>
</evidence>
<dbReference type="SUPFAM" id="SSF82153">
    <property type="entry name" value="FAS1 domain"/>
    <property type="match status" value="2"/>
</dbReference>
<sequence>MKFLNLAALASAVVAQSDLASILSSQSDLSTLAELLALVPDIAETLASASNITIFAPTNEAFASVPRDIPEGEAISQRNDTIAIGALLSNHVFKGYYPAKVATDIPVFVQSLLDSSFVNYRQPFGNFTGGQYNGIVKDGDDVVVISGEETLSYVTEADIKVGDSVIIHKVDKPLSFGAPLQLFTRRDNLLNFNAALNAADLPYNFGNLDRDSSTLVNISDFTVFIPNDPAFEAIGSVLESADLRTLQEVLKYHIVDDVLFSTDLANVSVPSLQGADLTFTVAEDGSAWVNGAKILFTNVLLFNGVAHVIDGVLNPADDPFDRADLKPAAEADDRLAFPGATPVSKLPFSVISYADDSQPTYTTPELLKTLKAIDVSALATATATADATTGAGETTPTPTGVTPVVNAASSKFVAGGANFVPRFAVLTSFLKPSTRRLACWSFFIFICYWSAEWISDYRGTISQLSLASTLVAAPTRLYQQYLSGGKPFSSSTFKLQEQSEPINMGSQTKNLDGLKEHLTREKLDELRNFWFEHIPEEANRIIAPGELQKRWFFSDKEFDNVCVTRFSPVLEAIRNAGVTSAQELLSVAQPRNSLDWLSLIILLDQIPRNSYRGEKSSICFTYFDPLAQQVSLEAIKQGIPDKAPEIRWVFSHRTWFYMPLMHSEDISAHEKAVAAYDRISQDILSLVEGTGGTDEYERKAREVVQADPEAAKAVGETNKMFEEKHRVIIERFGRYPHRNKALGREATPAEVEFLESGGDTFGS</sequence>
<evidence type="ECO:0000256" key="1">
    <source>
        <dbReference type="SAM" id="SignalP"/>
    </source>
</evidence>
<dbReference type="InterPro" id="IPR010323">
    <property type="entry name" value="DUF924"/>
</dbReference>
<accession>A0A8H5L1B6</accession>
<feature type="domain" description="FAS1" evidence="2">
    <location>
        <begin position="176"/>
        <end position="313"/>
    </location>
</feature>
<evidence type="ECO:0000313" key="3">
    <source>
        <dbReference type="EMBL" id="KAF5582286.1"/>
    </source>
</evidence>
<comment type="caution">
    <text evidence="3">The sequence shown here is derived from an EMBL/GenBank/DDBJ whole genome shotgun (WGS) entry which is preliminary data.</text>
</comment>
<dbReference type="Proteomes" id="UP000544095">
    <property type="component" value="Unassembled WGS sequence"/>
</dbReference>
<dbReference type="InterPro" id="IPR000782">
    <property type="entry name" value="FAS1_domain"/>
</dbReference>
<reference evidence="3 4" key="1">
    <citation type="submission" date="2020-05" db="EMBL/GenBank/DDBJ databases">
        <title>Identification and distribution of gene clusters putatively required for synthesis of sphingolipid metabolism inhibitors in phylogenetically diverse species of the filamentous fungus Fusarium.</title>
        <authorList>
            <person name="Kim H.-S."/>
            <person name="Busman M."/>
            <person name="Brown D.W."/>
            <person name="Divon H."/>
            <person name="Uhlig S."/>
            <person name="Proctor R.H."/>
        </authorList>
    </citation>
    <scope>NUCLEOTIDE SEQUENCE [LARGE SCALE GENOMIC DNA]</scope>
    <source>
        <strain evidence="3 4">NRRL 25211</strain>
    </source>
</reference>
<dbReference type="Gene3D" id="1.20.58.320">
    <property type="entry name" value="TPR-like"/>
    <property type="match status" value="1"/>
</dbReference>
<dbReference type="SUPFAM" id="SSF48452">
    <property type="entry name" value="TPR-like"/>
    <property type="match status" value="1"/>
</dbReference>
<feature type="domain" description="FAS1" evidence="2">
    <location>
        <begin position="16"/>
        <end position="174"/>
    </location>
</feature>
<dbReference type="PANTHER" id="PTHR10900:SF77">
    <property type="entry name" value="FI19380P1"/>
    <property type="match status" value="1"/>
</dbReference>
<name>A0A8H5L1B6_9HYPO</name>